<feature type="signal peptide" evidence="2">
    <location>
        <begin position="1"/>
        <end position="26"/>
    </location>
</feature>
<proteinExistence type="predicted"/>
<protein>
    <recommendedName>
        <fullName evidence="5">Lipoprotein</fullName>
    </recommendedName>
</protein>
<organism evidence="3 4">
    <name type="scientific">Winogradskya consettensis</name>
    <dbReference type="NCBI Taxonomy" id="113560"/>
    <lineage>
        <taxon>Bacteria</taxon>
        <taxon>Bacillati</taxon>
        <taxon>Actinomycetota</taxon>
        <taxon>Actinomycetes</taxon>
        <taxon>Micromonosporales</taxon>
        <taxon>Micromonosporaceae</taxon>
        <taxon>Winogradskya</taxon>
    </lineage>
</organism>
<evidence type="ECO:0000256" key="2">
    <source>
        <dbReference type="SAM" id="SignalP"/>
    </source>
</evidence>
<dbReference type="RefSeq" id="WP_212998426.1">
    <property type="nucleotide sequence ID" value="NZ_BAAATW010000012.1"/>
</dbReference>
<keyword evidence="2" id="KW-0732">Signal</keyword>
<comment type="caution">
    <text evidence="3">The sequence shown here is derived from an EMBL/GenBank/DDBJ whole genome shotgun (WGS) entry which is preliminary data.</text>
</comment>
<keyword evidence="4" id="KW-1185">Reference proteome</keyword>
<dbReference type="PROSITE" id="PS51257">
    <property type="entry name" value="PROKAR_LIPOPROTEIN"/>
    <property type="match status" value="1"/>
</dbReference>
<name>A0A919SJS0_9ACTN</name>
<evidence type="ECO:0008006" key="5">
    <source>
        <dbReference type="Google" id="ProtNLM"/>
    </source>
</evidence>
<evidence type="ECO:0000313" key="3">
    <source>
        <dbReference type="EMBL" id="GIM73717.1"/>
    </source>
</evidence>
<evidence type="ECO:0000256" key="1">
    <source>
        <dbReference type="SAM" id="MobiDB-lite"/>
    </source>
</evidence>
<accession>A0A919SJS0</accession>
<reference evidence="3" key="1">
    <citation type="submission" date="2021-03" db="EMBL/GenBank/DDBJ databases">
        <title>Whole genome shotgun sequence of Actinoplanes consettensis NBRC 14913.</title>
        <authorList>
            <person name="Komaki H."/>
            <person name="Tamura T."/>
        </authorList>
    </citation>
    <scope>NUCLEOTIDE SEQUENCE</scope>
    <source>
        <strain evidence="3">NBRC 14913</strain>
    </source>
</reference>
<feature type="region of interest" description="Disordered" evidence="1">
    <location>
        <begin position="163"/>
        <end position="184"/>
    </location>
</feature>
<feature type="chain" id="PRO_5037529610" description="Lipoprotein" evidence="2">
    <location>
        <begin position="27"/>
        <end position="184"/>
    </location>
</feature>
<gene>
    <name evidence="3" type="ORF">Aco04nite_36750</name>
</gene>
<dbReference type="AlphaFoldDB" id="A0A919SJS0"/>
<sequence length="184" mass="18625">MVTRGVAALLAGGLLALTTGCGGATAGTSSTGDVHTEVTVDITGDVTVKGSSNAPMPTNNGVDYRSCDQYGGGEQDDKGHTWFLVPQMPVDPIEGKTVYIGAMVKDYHGAGTYEKKTLTDTGSPPGVSFGGDLYYTQEGSASTVTTDGKGGGSWVFTGLSVKNPDGTEGGGPEVSGSVTWTCAD</sequence>
<dbReference type="Proteomes" id="UP000680865">
    <property type="component" value="Unassembled WGS sequence"/>
</dbReference>
<dbReference type="EMBL" id="BOQP01000017">
    <property type="protein sequence ID" value="GIM73717.1"/>
    <property type="molecule type" value="Genomic_DNA"/>
</dbReference>
<evidence type="ECO:0000313" key="4">
    <source>
        <dbReference type="Proteomes" id="UP000680865"/>
    </source>
</evidence>